<sequence>MSPSILNELFRIYFERYPMQAVTNKELGDTRGFLPELIADARWYKEKLIIERMKEALEEWLSSMEGAAELEALVKVMPKFEVIAALDSEMRDWATELAKFKAHPPQSPHDPVSMVFKPLLSDKYSITFYHSESFRSEEGTDNEGKDNEGSMLSETNGAASDSPALPPLPPTEQLPSKTVLPKVKLILGKDNGKAERGERLGHRKRVKAYHGEVETLKEQREQKAYGC</sequence>
<reference evidence="2" key="1">
    <citation type="journal article" date="2019" name="Environ. Microbiol.">
        <title>Fungal ecological strategies reflected in gene transcription - a case study of two litter decomposers.</title>
        <authorList>
            <person name="Barbi F."/>
            <person name="Kohler A."/>
            <person name="Barry K."/>
            <person name="Baskaran P."/>
            <person name="Daum C."/>
            <person name="Fauchery L."/>
            <person name="Ihrmark K."/>
            <person name="Kuo A."/>
            <person name="LaButti K."/>
            <person name="Lipzen A."/>
            <person name="Morin E."/>
            <person name="Grigoriev I.V."/>
            <person name="Henrissat B."/>
            <person name="Lindahl B."/>
            <person name="Martin F."/>
        </authorList>
    </citation>
    <scope>NUCLEOTIDE SEQUENCE</scope>
    <source>
        <strain evidence="2">JB14</strain>
    </source>
</reference>
<feature type="region of interest" description="Disordered" evidence="1">
    <location>
        <begin position="135"/>
        <end position="206"/>
    </location>
</feature>
<feature type="compositionally biased region" description="Basic and acidic residues" evidence="1">
    <location>
        <begin position="190"/>
        <end position="200"/>
    </location>
</feature>
<evidence type="ECO:0000313" key="2">
    <source>
        <dbReference type="EMBL" id="KAE9393390.1"/>
    </source>
</evidence>
<evidence type="ECO:0000313" key="3">
    <source>
        <dbReference type="Proteomes" id="UP000799118"/>
    </source>
</evidence>
<protein>
    <submittedName>
        <fullName evidence="2">Uncharacterized protein</fullName>
    </submittedName>
</protein>
<gene>
    <name evidence="2" type="ORF">BT96DRAFT_943951</name>
</gene>
<dbReference type="AlphaFoldDB" id="A0A6A4H6N9"/>
<dbReference type="EMBL" id="ML769573">
    <property type="protein sequence ID" value="KAE9393390.1"/>
    <property type="molecule type" value="Genomic_DNA"/>
</dbReference>
<proteinExistence type="predicted"/>
<dbReference type="Proteomes" id="UP000799118">
    <property type="component" value="Unassembled WGS sequence"/>
</dbReference>
<dbReference type="OrthoDB" id="10654030at2759"/>
<feature type="compositionally biased region" description="Basic and acidic residues" evidence="1">
    <location>
        <begin position="135"/>
        <end position="148"/>
    </location>
</feature>
<organism evidence="2 3">
    <name type="scientific">Gymnopus androsaceus JB14</name>
    <dbReference type="NCBI Taxonomy" id="1447944"/>
    <lineage>
        <taxon>Eukaryota</taxon>
        <taxon>Fungi</taxon>
        <taxon>Dikarya</taxon>
        <taxon>Basidiomycota</taxon>
        <taxon>Agaricomycotina</taxon>
        <taxon>Agaricomycetes</taxon>
        <taxon>Agaricomycetidae</taxon>
        <taxon>Agaricales</taxon>
        <taxon>Marasmiineae</taxon>
        <taxon>Omphalotaceae</taxon>
        <taxon>Gymnopus</taxon>
    </lineage>
</organism>
<evidence type="ECO:0000256" key="1">
    <source>
        <dbReference type="SAM" id="MobiDB-lite"/>
    </source>
</evidence>
<keyword evidence="3" id="KW-1185">Reference proteome</keyword>
<name>A0A6A4H6N9_9AGAR</name>
<accession>A0A6A4H6N9</accession>